<gene>
    <name evidence="9" type="ORF">AAY24_10970</name>
</gene>
<evidence type="ECO:0000259" key="8">
    <source>
        <dbReference type="PROSITE" id="PS51007"/>
    </source>
</evidence>
<protein>
    <submittedName>
        <fullName evidence="9">Cytochrome C</fullName>
    </submittedName>
</protein>
<keyword evidence="4" id="KW-0249">Electron transport</keyword>
<sequence length="229" mass="26211">MSFETAPIRFATLVLLVLSLPLPAQEHDYDPDNGEEINELCAGCHGEFGQGGKDGEYPRLATQPAGFILDQLRLFRDRKRKNLAMVEYVDHRQLPESDMRDIARYLSEITLETRLPPVDESAPGFDAYARLLASKKIMQIPRAPGDIEKGRKIYNKECDSCHGKEGWGNHKKAVPMLAGQYTNYLWRQVKQLRTKQRIHDPDDPEEELLDEFTDQELTDIFAYLSTVDD</sequence>
<dbReference type="EMBL" id="CP011412">
    <property type="protein sequence ID" value="AKH20782.1"/>
    <property type="molecule type" value="Genomic_DNA"/>
</dbReference>
<feature type="domain" description="Cytochrome c" evidence="8">
    <location>
        <begin position="145"/>
        <end position="228"/>
    </location>
</feature>
<keyword evidence="2 6" id="KW-0349">Heme</keyword>
<dbReference type="PROSITE" id="PS51007">
    <property type="entry name" value="CYTC"/>
    <property type="match status" value="2"/>
</dbReference>
<keyword evidence="3 6" id="KW-0479">Metal-binding</keyword>
<evidence type="ECO:0000256" key="4">
    <source>
        <dbReference type="ARBA" id="ARBA00022982"/>
    </source>
</evidence>
<name>A0A0F7JYI0_9GAMM</name>
<organism evidence="9 10">
    <name type="scientific">Sedimenticola thiotaurini</name>
    <dbReference type="NCBI Taxonomy" id="1543721"/>
    <lineage>
        <taxon>Bacteria</taxon>
        <taxon>Pseudomonadati</taxon>
        <taxon>Pseudomonadota</taxon>
        <taxon>Gammaproteobacteria</taxon>
        <taxon>Chromatiales</taxon>
        <taxon>Sedimenticolaceae</taxon>
        <taxon>Sedimenticola</taxon>
    </lineage>
</organism>
<dbReference type="Proteomes" id="UP000034410">
    <property type="component" value="Chromosome"/>
</dbReference>
<feature type="chain" id="PRO_5002517316" evidence="7">
    <location>
        <begin position="27"/>
        <end position="229"/>
    </location>
</feature>
<evidence type="ECO:0000256" key="6">
    <source>
        <dbReference type="PROSITE-ProRule" id="PRU00433"/>
    </source>
</evidence>
<keyword evidence="1" id="KW-0813">Transport</keyword>
<evidence type="ECO:0000313" key="10">
    <source>
        <dbReference type="Proteomes" id="UP000034410"/>
    </source>
</evidence>
<proteinExistence type="predicted"/>
<dbReference type="PANTHER" id="PTHR33751">
    <property type="entry name" value="CBB3-TYPE CYTOCHROME C OXIDASE SUBUNIT FIXP"/>
    <property type="match status" value="1"/>
</dbReference>
<feature type="domain" description="Cytochrome c" evidence="8">
    <location>
        <begin position="29"/>
        <end position="110"/>
    </location>
</feature>
<evidence type="ECO:0000256" key="2">
    <source>
        <dbReference type="ARBA" id="ARBA00022617"/>
    </source>
</evidence>
<evidence type="ECO:0000313" key="9">
    <source>
        <dbReference type="EMBL" id="AKH20782.1"/>
    </source>
</evidence>
<dbReference type="OrthoDB" id="9773456at2"/>
<dbReference type="GO" id="GO:0046872">
    <property type="term" value="F:metal ion binding"/>
    <property type="evidence" value="ECO:0007669"/>
    <property type="project" value="UniProtKB-KW"/>
</dbReference>
<accession>A0A0F7JYI0</accession>
<dbReference type="InterPro" id="IPR036909">
    <property type="entry name" value="Cyt_c-like_dom_sf"/>
</dbReference>
<keyword evidence="10" id="KW-1185">Reference proteome</keyword>
<dbReference type="InterPro" id="IPR050597">
    <property type="entry name" value="Cytochrome_c_Oxidase_Subunit"/>
</dbReference>
<dbReference type="SUPFAM" id="SSF46626">
    <property type="entry name" value="Cytochrome c"/>
    <property type="match status" value="2"/>
</dbReference>
<dbReference type="Pfam" id="PF00034">
    <property type="entry name" value="Cytochrom_C"/>
    <property type="match status" value="2"/>
</dbReference>
<dbReference type="AlphaFoldDB" id="A0A0F7JYI0"/>
<keyword evidence="5 6" id="KW-0408">Iron</keyword>
<feature type="signal peptide" evidence="7">
    <location>
        <begin position="1"/>
        <end position="26"/>
    </location>
</feature>
<evidence type="ECO:0000256" key="3">
    <source>
        <dbReference type="ARBA" id="ARBA00022723"/>
    </source>
</evidence>
<evidence type="ECO:0000256" key="5">
    <source>
        <dbReference type="ARBA" id="ARBA00023004"/>
    </source>
</evidence>
<dbReference type="Gene3D" id="1.10.760.10">
    <property type="entry name" value="Cytochrome c-like domain"/>
    <property type="match status" value="2"/>
</dbReference>
<dbReference type="InterPro" id="IPR009056">
    <property type="entry name" value="Cyt_c-like_dom"/>
</dbReference>
<dbReference type="PANTHER" id="PTHR33751:SF9">
    <property type="entry name" value="CYTOCHROME C4"/>
    <property type="match status" value="1"/>
</dbReference>
<evidence type="ECO:0000256" key="1">
    <source>
        <dbReference type="ARBA" id="ARBA00022448"/>
    </source>
</evidence>
<keyword evidence="7" id="KW-0732">Signal</keyword>
<dbReference type="KEGG" id="seds:AAY24_10970"/>
<dbReference type="GO" id="GO:0009055">
    <property type="term" value="F:electron transfer activity"/>
    <property type="evidence" value="ECO:0007669"/>
    <property type="project" value="InterPro"/>
</dbReference>
<evidence type="ECO:0000256" key="7">
    <source>
        <dbReference type="SAM" id="SignalP"/>
    </source>
</evidence>
<dbReference type="GO" id="GO:0020037">
    <property type="term" value="F:heme binding"/>
    <property type="evidence" value="ECO:0007669"/>
    <property type="project" value="InterPro"/>
</dbReference>
<reference evidence="9 10" key="1">
    <citation type="journal article" date="2015" name="Genome Announc.">
        <title>Complete Genome Sequence of Sedimenticola thiotaurini Strain SIP-G1, a Polyphosphate- and Polyhydroxyalkanoate-Accumulating Sulfur-Oxidizing Gammaproteobacterium Isolated from Salt Marsh Sediments.</title>
        <authorList>
            <person name="Flood B.E."/>
            <person name="Jones D.S."/>
            <person name="Bailey J.V."/>
        </authorList>
    </citation>
    <scope>NUCLEOTIDE SEQUENCE [LARGE SCALE GENOMIC DNA]</scope>
    <source>
        <strain evidence="9 10">SIP-G1</strain>
    </source>
</reference>